<dbReference type="Pfam" id="PF01841">
    <property type="entry name" value="Transglut_core"/>
    <property type="match status" value="1"/>
</dbReference>
<dbReference type="InterPro" id="IPR038680">
    <property type="entry name" value="PAW_sf"/>
</dbReference>
<keyword evidence="15" id="KW-1185">Reference proteome</keyword>
<dbReference type="STRING" id="50429.A0A2B4SQ23"/>
<dbReference type="GO" id="GO:0000224">
    <property type="term" value="F:peptide-N4-(N-acetyl-beta-glucosaminyl)asparagine amidase activity"/>
    <property type="evidence" value="ECO:0007669"/>
    <property type="project" value="UniProtKB-EC"/>
</dbReference>
<dbReference type="EMBL" id="LSMT01000048">
    <property type="protein sequence ID" value="PFX30597.1"/>
    <property type="molecule type" value="Genomic_DNA"/>
</dbReference>
<proteinExistence type="inferred from homology"/>
<dbReference type="InterPro" id="IPR006588">
    <property type="entry name" value="Peptide_N_glycanase_PAW_dom"/>
</dbReference>
<dbReference type="InterPro" id="IPR038765">
    <property type="entry name" value="Papain-like_cys_pep_sf"/>
</dbReference>
<comment type="cofactor">
    <cofactor evidence="2">
        <name>Zn(2+)</name>
        <dbReference type="ChEBI" id="CHEBI:29105"/>
    </cofactor>
</comment>
<dbReference type="GO" id="GO:0005829">
    <property type="term" value="C:cytosol"/>
    <property type="evidence" value="ECO:0007669"/>
    <property type="project" value="TreeGrafter"/>
</dbReference>
<evidence type="ECO:0000256" key="6">
    <source>
        <dbReference type="ARBA" id="ARBA00018546"/>
    </source>
</evidence>
<keyword evidence="8" id="KW-0479">Metal-binding</keyword>
<dbReference type="AlphaFoldDB" id="A0A2B4SQ23"/>
<dbReference type="GO" id="GO:0005634">
    <property type="term" value="C:nucleus"/>
    <property type="evidence" value="ECO:0007669"/>
    <property type="project" value="TreeGrafter"/>
</dbReference>
<dbReference type="Gene3D" id="2.60.120.1020">
    <property type="entry name" value="Peptide N glycanase, PAW domain"/>
    <property type="match status" value="1"/>
</dbReference>
<evidence type="ECO:0000256" key="8">
    <source>
        <dbReference type="ARBA" id="ARBA00022723"/>
    </source>
</evidence>
<dbReference type="InterPro" id="IPR050883">
    <property type="entry name" value="PNGase"/>
</dbReference>
<evidence type="ECO:0000256" key="2">
    <source>
        <dbReference type="ARBA" id="ARBA00001947"/>
    </source>
</evidence>
<keyword evidence="9" id="KW-0378">Hydrolase</keyword>
<evidence type="ECO:0000256" key="10">
    <source>
        <dbReference type="ARBA" id="ARBA00022833"/>
    </source>
</evidence>
<dbReference type="Proteomes" id="UP000225706">
    <property type="component" value="Unassembled WGS sequence"/>
</dbReference>
<dbReference type="SMART" id="SM00460">
    <property type="entry name" value="TGc"/>
    <property type="match status" value="1"/>
</dbReference>
<dbReference type="OrthoDB" id="5961333at2759"/>
<dbReference type="PANTHER" id="PTHR12143">
    <property type="entry name" value="PEPTIDE N-GLYCANASE PNGASE -RELATED"/>
    <property type="match status" value="1"/>
</dbReference>
<keyword evidence="7" id="KW-0963">Cytoplasm</keyword>
<evidence type="ECO:0000256" key="12">
    <source>
        <dbReference type="PROSITE-ProRule" id="PRU00731"/>
    </source>
</evidence>
<evidence type="ECO:0000313" key="15">
    <source>
        <dbReference type="Proteomes" id="UP000225706"/>
    </source>
</evidence>
<feature type="domain" description="PAW" evidence="13">
    <location>
        <begin position="263"/>
        <end position="492"/>
    </location>
</feature>
<accession>A0A2B4SQ23</accession>
<protein>
    <recommendedName>
        <fullName evidence="6">Peptide-N(4)-(N-acetyl-beta-glucosaminyl)asparagine amidase</fullName>
        <ecNumber evidence="5">3.5.1.52</ecNumber>
    </recommendedName>
    <alternativeName>
        <fullName evidence="11">Peptide:N-glycanase</fullName>
    </alternativeName>
</protein>
<dbReference type="PANTHER" id="PTHR12143:SF19">
    <property type="entry name" value="PEPTIDE-N(4)-(N-ACETYL-BETA-GLUCOSAMINYL)ASPARAGINE AMIDASE"/>
    <property type="match status" value="1"/>
</dbReference>
<evidence type="ECO:0000256" key="5">
    <source>
        <dbReference type="ARBA" id="ARBA00012158"/>
    </source>
</evidence>
<evidence type="ECO:0000256" key="9">
    <source>
        <dbReference type="ARBA" id="ARBA00022801"/>
    </source>
</evidence>
<dbReference type="PROSITE" id="PS51398">
    <property type="entry name" value="PAW"/>
    <property type="match status" value="1"/>
</dbReference>
<sequence length="494" mass="56768">MAVVILDRFQEENERHFFARLQSQDGVVQLYEQPSLQQQALDLMPVSEMRKEARKESEQTGKDERDCLMHQVNKWFYGSFFRWLDKPKCSRCGTVTKNIGLLPPTVEERKWLAGHVEGYKCPNCGADERFPRYNHPGKLLETRHGRCGEHANCQALLLRSMGFEVRHVTDWTDHVWVEVYSYQEQRWITCDRDYLSREREGKKLSYIMAVSDEETVDVTWRYSTKQNEVMQRRLHVSEGWLAKALAFLNHQKQQKLPPVRRQTLRERSALDLAEFLSNYERKLESKHIPYTFSPTDEEINSKRLQVQYCCASDKYFRGSKMETFLQGWKSGAAAVNSVFRKCEHDWTIVLDYLRSRGVEEADLTTLQKGNAFLARLPSSPTGLVSWTMDFSTSGLVIDSVTIVTCCVTMESGKVDWKLEGDDDIVENLTFISQHDCKSQKTSSLSGCKTLKLTAALSGGRGKLAWKHAQLCSQPIDSEGDPSLDITITLKESTA</sequence>
<evidence type="ECO:0000313" key="14">
    <source>
        <dbReference type="EMBL" id="PFX30597.1"/>
    </source>
</evidence>
<dbReference type="Gene3D" id="3.10.620.30">
    <property type="match status" value="1"/>
</dbReference>
<comment type="subcellular location">
    <subcellularLocation>
        <location evidence="3">Cytoplasm</location>
    </subcellularLocation>
</comment>
<reference evidence="15" key="1">
    <citation type="journal article" date="2017" name="bioRxiv">
        <title>Comparative analysis of the genomes of Stylophora pistillata and Acropora digitifera provides evidence for extensive differences between species of corals.</title>
        <authorList>
            <person name="Voolstra C.R."/>
            <person name="Li Y."/>
            <person name="Liew Y.J."/>
            <person name="Baumgarten S."/>
            <person name="Zoccola D."/>
            <person name="Flot J.-F."/>
            <person name="Tambutte S."/>
            <person name="Allemand D."/>
            <person name="Aranda M."/>
        </authorList>
    </citation>
    <scope>NUCLEOTIDE SEQUENCE [LARGE SCALE GENOMIC DNA]</scope>
</reference>
<dbReference type="SUPFAM" id="SSF54001">
    <property type="entry name" value="Cysteine proteinases"/>
    <property type="match status" value="1"/>
</dbReference>
<keyword evidence="10" id="KW-0862">Zinc</keyword>
<evidence type="ECO:0000259" key="13">
    <source>
        <dbReference type="PROSITE" id="PS51398"/>
    </source>
</evidence>
<comment type="catalytic activity">
    <reaction evidence="1">
        <text>Hydrolysis of an N(4)-(acetyl-beta-D-glucosaminyl)asparagine residue in which the glucosamine residue may be further glycosylated, to yield a (substituted) N-acetyl-beta-D-glucosaminylamine and a peptide containing an aspartate residue.</text>
        <dbReference type="EC" id="3.5.1.52"/>
    </reaction>
</comment>
<dbReference type="Gene3D" id="2.20.25.10">
    <property type="match status" value="1"/>
</dbReference>
<dbReference type="InterPro" id="IPR008979">
    <property type="entry name" value="Galactose-bd-like_sf"/>
</dbReference>
<evidence type="ECO:0000256" key="7">
    <source>
        <dbReference type="ARBA" id="ARBA00022490"/>
    </source>
</evidence>
<organism evidence="14 15">
    <name type="scientific">Stylophora pistillata</name>
    <name type="common">Smooth cauliflower coral</name>
    <dbReference type="NCBI Taxonomy" id="50429"/>
    <lineage>
        <taxon>Eukaryota</taxon>
        <taxon>Metazoa</taxon>
        <taxon>Cnidaria</taxon>
        <taxon>Anthozoa</taxon>
        <taxon>Hexacorallia</taxon>
        <taxon>Scleractinia</taxon>
        <taxon>Astrocoeniina</taxon>
        <taxon>Pocilloporidae</taxon>
        <taxon>Stylophora</taxon>
    </lineage>
</organism>
<comment type="caution">
    <text evidence="14">The sequence shown here is derived from an EMBL/GenBank/DDBJ whole genome shotgun (WGS) entry which is preliminary data.</text>
</comment>
<evidence type="ECO:0000256" key="11">
    <source>
        <dbReference type="ARBA" id="ARBA00032901"/>
    </source>
</evidence>
<comment type="similarity">
    <text evidence="4 12">Belongs to the transglutaminase-like superfamily. PNGase family.</text>
</comment>
<dbReference type="EC" id="3.5.1.52" evidence="5"/>
<dbReference type="SUPFAM" id="SSF49785">
    <property type="entry name" value="Galactose-binding domain-like"/>
    <property type="match status" value="1"/>
</dbReference>
<dbReference type="GO" id="GO:0006516">
    <property type="term" value="P:glycoprotein catabolic process"/>
    <property type="evidence" value="ECO:0007669"/>
    <property type="project" value="InterPro"/>
</dbReference>
<evidence type="ECO:0000256" key="1">
    <source>
        <dbReference type="ARBA" id="ARBA00001650"/>
    </source>
</evidence>
<gene>
    <name evidence="14" type="primary">Ngly1</name>
    <name evidence="14" type="ORF">AWC38_SpisGene4618</name>
</gene>
<dbReference type="Pfam" id="PF04721">
    <property type="entry name" value="PAW"/>
    <property type="match status" value="2"/>
</dbReference>
<evidence type="ECO:0000256" key="3">
    <source>
        <dbReference type="ARBA" id="ARBA00004496"/>
    </source>
</evidence>
<dbReference type="GO" id="GO:0046872">
    <property type="term" value="F:metal ion binding"/>
    <property type="evidence" value="ECO:0007669"/>
    <property type="project" value="UniProtKB-KW"/>
</dbReference>
<evidence type="ECO:0000256" key="4">
    <source>
        <dbReference type="ARBA" id="ARBA00009390"/>
    </source>
</evidence>
<name>A0A2B4SQ23_STYPI</name>
<dbReference type="FunFam" id="2.20.25.10:FF:000011">
    <property type="entry name" value="peptide-N(4)-(N-acetyl-beta- glucosaminyl)asparagine amidase"/>
    <property type="match status" value="1"/>
</dbReference>
<dbReference type="InterPro" id="IPR002931">
    <property type="entry name" value="Transglutaminase-like"/>
</dbReference>